<dbReference type="PANTHER" id="PTHR43552">
    <property type="entry name" value="DIAMINOBUTYRATE--2-OXOGLUTARATE AMINOTRANSFERASE"/>
    <property type="match status" value="1"/>
</dbReference>
<dbReference type="CDD" id="cd00610">
    <property type="entry name" value="OAT_like"/>
    <property type="match status" value="1"/>
</dbReference>
<accession>A0A8J2VHD3</accession>
<dbReference type="InterPro" id="IPR012773">
    <property type="entry name" value="Ectoine_EctB"/>
</dbReference>
<comment type="pathway">
    <text evidence="3 12">Amine and polyamine biosynthesis; ectoine biosynthesis; L-ectoine from L-aspartate 4-semialdehyde: step 1/3.</text>
</comment>
<proteinExistence type="inferred from homology"/>
<evidence type="ECO:0000256" key="5">
    <source>
        <dbReference type="ARBA" id="ARBA00013155"/>
    </source>
</evidence>
<dbReference type="Gene3D" id="3.90.1150.10">
    <property type="entry name" value="Aspartate Aminotransferase, domain 1"/>
    <property type="match status" value="1"/>
</dbReference>
<keyword evidence="7 12" id="KW-0032">Aminotransferase</keyword>
<dbReference type="InterPro" id="IPR049704">
    <property type="entry name" value="Aminotrans_3_PPA_site"/>
</dbReference>
<reference evidence="13" key="1">
    <citation type="journal article" date="2014" name="Int. J. Syst. Evol. Microbiol.">
        <title>Complete genome sequence of Corynebacterium casei LMG S-19264T (=DSM 44701T), isolated from a smear-ripened cheese.</title>
        <authorList>
            <consortium name="US DOE Joint Genome Institute (JGI-PGF)"/>
            <person name="Walter F."/>
            <person name="Albersmeier A."/>
            <person name="Kalinowski J."/>
            <person name="Ruckert C."/>
        </authorList>
    </citation>
    <scope>NUCLEOTIDE SEQUENCE</scope>
    <source>
        <strain evidence="13">CGMCC 1.15179</strain>
    </source>
</reference>
<evidence type="ECO:0000256" key="8">
    <source>
        <dbReference type="ARBA" id="ARBA00022679"/>
    </source>
</evidence>
<dbReference type="InterPro" id="IPR015421">
    <property type="entry name" value="PyrdxlP-dep_Trfase_major"/>
</dbReference>
<keyword evidence="8 12" id="KW-0808">Transferase</keyword>
<dbReference type="UniPathway" id="UPA00067">
    <property type="reaction ID" value="UER00121"/>
</dbReference>
<comment type="caution">
    <text evidence="13">The sequence shown here is derived from an EMBL/GenBank/DDBJ whole genome shotgun (WGS) entry which is preliminary data.</text>
</comment>
<keyword evidence="9 11" id="KW-0663">Pyridoxal phosphate</keyword>
<dbReference type="InterPro" id="IPR005814">
    <property type="entry name" value="Aminotrans_3"/>
</dbReference>
<evidence type="ECO:0000256" key="1">
    <source>
        <dbReference type="ARBA" id="ARBA00001933"/>
    </source>
</evidence>
<keyword evidence="14" id="KW-1185">Reference proteome</keyword>
<dbReference type="NCBIfam" id="TIGR02407">
    <property type="entry name" value="ectoine_ectB"/>
    <property type="match status" value="1"/>
</dbReference>
<evidence type="ECO:0000256" key="10">
    <source>
        <dbReference type="ARBA" id="ARBA00049111"/>
    </source>
</evidence>
<dbReference type="Gene3D" id="3.40.640.10">
    <property type="entry name" value="Type I PLP-dependent aspartate aminotransferase-like (Major domain)"/>
    <property type="match status" value="1"/>
</dbReference>
<evidence type="ECO:0000256" key="11">
    <source>
        <dbReference type="RuleBase" id="RU003560"/>
    </source>
</evidence>
<comment type="cofactor">
    <cofactor evidence="1 12">
        <name>pyridoxal 5'-phosphate</name>
        <dbReference type="ChEBI" id="CHEBI:597326"/>
    </cofactor>
</comment>
<evidence type="ECO:0000256" key="12">
    <source>
        <dbReference type="RuleBase" id="RU365034"/>
    </source>
</evidence>
<evidence type="ECO:0000256" key="3">
    <source>
        <dbReference type="ARBA" id="ARBA00004946"/>
    </source>
</evidence>
<dbReference type="InterPro" id="IPR004637">
    <property type="entry name" value="Dat"/>
</dbReference>
<sequence>MLQASETLEVDKSDKTIQTDMSVFEQLESEVRSYCRSFPTIFTKAKGYKLWDTQGNEFIDFFAGAGALNYGHNDPHIKQKLLDYIADDGIVHSLDMATSAKERFLERFHEVILKPRGLDYKVMFPGPTGTNTVESALKLARKITGRETVISFTNAFHGMTLGSLSITGNSFKRHGAGVPLNHSVSMPFDNYFDDELDSVTLLERYLEDKGSGLDLPAAIILETVQGEGGINVARFEWLKRIEEVCRRFDILLIIDDVQVGCGRTGPFFSFEPAGIEPDIVCLSKSIGAYGLPLALTLIKPQYDKWAPGEHNGTFRGHNLAFIAATEALRYWETDEFAKETQRKGEKVHQFLKQLVEKYPQLRGEVRGRGLMQGLAVEVEGLADQICKAAFKRGLIMETSGPDSEVVKVMPPLIIDDEGLEKGLSILEKSIQEAIKNL</sequence>
<comment type="catalytic activity">
    <reaction evidence="10 12">
        <text>L-2,4-diaminobutanoate + 2-oxoglutarate = L-aspartate 4-semialdehyde + L-glutamate</text>
        <dbReference type="Rhea" id="RHEA:11160"/>
        <dbReference type="ChEBI" id="CHEBI:16810"/>
        <dbReference type="ChEBI" id="CHEBI:29985"/>
        <dbReference type="ChEBI" id="CHEBI:58761"/>
        <dbReference type="ChEBI" id="CHEBI:537519"/>
        <dbReference type="EC" id="2.6.1.76"/>
    </reaction>
</comment>
<dbReference type="PROSITE" id="PS00600">
    <property type="entry name" value="AA_TRANSFER_CLASS_3"/>
    <property type="match status" value="1"/>
</dbReference>
<dbReference type="EMBL" id="BMHQ01000004">
    <property type="protein sequence ID" value="GGE13622.1"/>
    <property type="molecule type" value="Genomic_DNA"/>
</dbReference>
<dbReference type="NCBIfam" id="TIGR00709">
    <property type="entry name" value="dat"/>
    <property type="match status" value="1"/>
</dbReference>
<dbReference type="GO" id="GO:0019491">
    <property type="term" value="P:ectoine biosynthetic process"/>
    <property type="evidence" value="ECO:0007669"/>
    <property type="project" value="UniProtKB-UniPathway"/>
</dbReference>
<dbReference type="PANTHER" id="PTHR43552:SF2">
    <property type="entry name" value="DIAMINOBUTYRATE--2-OXOGLUTARATE TRANSAMINASE"/>
    <property type="match status" value="1"/>
</dbReference>
<comment type="similarity">
    <text evidence="4 11">Belongs to the class-III pyridoxal-phosphate-dependent aminotransferase family.</text>
</comment>
<dbReference type="NCBIfam" id="NF006733">
    <property type="entry name" value="PRK09264.1"/>
    <property type="match status" value="1"/>
</dbReference>
<dbReference type="InterPro" id="IPR015422">
    <property type="entry name" value="PyrdxlP-dep_Trfase_small"/>
</dbReference>
<dbReference type="AlphaFoldDB" id="A0A8J2VHD3"/>
<reference evidence="13" key="2">
    <citation type="submission" date="2020-09" db="EMBL/GenBank/DDBJ databases">
        <authorList>
            <person name="Sun Q."/>
            <person name="Zhou Y."/>
        </authorList>
    </citation>
    <scope>NUCLEOTIDE SEQUENCE</scope>
    <source>
        <strain evidence="13">CGMCC 1.15179</strain>
    </source>
</reference>
<comment type="function">
    <text evidence="2 12">Catalyzes reversively the conversion of L-aspartate beta-semialdehyde (ASA) to L-2,4-diaminobutyrate (DABA) by transamination with L-glutamate.</text>
</comment>
<gene>
    <name evidence="13" type="primary">ectB</name>
    <name evidence="13" type="ORF">GCM10011571_13830</name>
</gene>
<evidence type="ECO:0000256" key="9">
    <source>
        <dbReference type="ARBA" id="ARBA00022898"/>
    </source>
</evidence>
<dbReference type="PIRSF" id="PIRSF000521">
    <property type="entry name" value="Transaminase_4ab_Lys_Orn"/>
    <property type="match status" value="1"/>
</dbReference>
<organism evidence="13 14">
    <name type="scientific">Marinithermofilum abyssi</name>
    <dbReference type="NCBI Taxonomy" id="1571185"/>
    <lineage>
        <taxon>Bacteria</taxon>
        <taxon>Bacillati</taxon>
        <taxon>Bacillota</taxon>
        <taxon>Bacilli</taxon>
        <taxon>Bacillales</taxon>
        <taxon>Thermoactinomycetaceae</taxon>
        <taxon>Marinithermofilum</taxon>
    </lineage>
</organism>
<protein>
    <recommendedName>
        <fullName evidence="6 12">Diaminobutyrate--2-oxoglutarate transaminase</fullName>
        <ecNumber evidence="5 12">2.6.1.76</ecNumber>
    </recommendedName>
    <alternativeName>
        <fullName evidence="12">DABA aminotransferase</fullName>
    </alternativeName>
</protein>
<dbReference type="EC" id="2.6.1.76" evidence="5 12"/>
<evidence type="ECO:0000256" key="7">
    <source>
        <dbReference type="ARBA" id="ARBA00022576"/>
    </source>
</evidence>
<dbReference type="SUPFAM" id="SSF53383">
    <property type="entry name" value="PLP-dependent transferases"/>
    <property type="match status" value="1"/>
</dbReference>
<evidence type="ECO:0000256" key="6">
    <source>
        <dbReference type="ARBA" id="ARBA00014798"/>
    </source>
</evidence>
<evidence type="ECO:0000313" key="14">
    <source>
        <dbReference type="Proteomes" id="UP000625210"/>
    </source>
</evidence>
<evidence type="ECO:0000313" key="13">
    <source>
        <dbReference type="EMBL" id="GGE13622.1"/>
    </source>
</evidence>
<dbReference type="Proteomes" id="UP000625210">
    <property type="component" value="Unassembled WGS sequence"/>
</dbReference>
<dbReference type="GO" id="GO:0047307">
    <property type="term" value="F:diaminobutyrate-pyruvate transaminase activity"/>
    <property type="evidence" value="ECO:0007669"/>
    <property type="project" value="InterPro"/>
</dbReference>
<dbReference type="GO" id="GO:0030170">
    <property type="term" value="F:pyridoxal phosphate binding"/>
    <property type="evidence" value="ECO:0007669"/>
    <property type="project" value="InterPro"/>
</dbReference>
<dbReference type="Pfam" id="PF00202">
    <property type="entry name" value="Aminotran_3"/>
    <property type="match status" value="1"/>
</dbReference>
<dbReference type="InterPro" id="IPR015424">
    <property type="entry name" value="PyrdxlP-dep_Trfase"/>
</dbReference>
<name>A0A8J2VHD3_9BACL</name>
<dbReference type="GO" id="GO:0045303">
    <property type="term" value="F:diaminobutyrate-2-oxoglutarate transaminase activity"/>
    <property type="evidence" value="ECO:0007669"/>
    <property type="project" value="UniProtKB-EC"/>
</dbReference>
<evidence type="ECO:0000256" key="2">
    <source>
        <dbReference type="ARBA" id="ARBA00002189"/>
    </source>
</evidence>
<evidence type="ECO:0000256" key="4">
    <source>
        <dbReference type="ARBA" id="ARBA00008954"/>
    </source>
</evidence>